<comment type="caution">
    <text evidence="1">The sequence shown here is derived from an EMBL/GenBank/DDBJ whole genome shotgun (WGS) entry which is preliminary data.</text>
</comment>
<name>A0A498L8L7_LABRO</name>
<evidence type="ECO:0000313" key="1">
    <source>
        <dbReference type="EMBL" id="RXN04468.1"/>
    </source>
</evidence>
<reference evidence="1 2" key="1">
    <citation type="submission" date="2018-03" db="EMBL/GenBank/DDBJ databases">
        <title>Draft genome sequence of Rohu Carp (Labeo rohita).</title>
        <authorList>
            <person name="Das P."/>
            <person name="Kushwaha B."/>
            <person name="Joshi C.G."/>
            <person name="Kumar D."/>
            <person name="Nagpure N.S."/>
            <person name="Sahoo L."/>
            <person name="Das S.P."/>
            <person name="Bit A."/>
            <person name="Patnaik S."/>
            <person name="Meher P.K."/>
            <person name="Jayasankar P."/>
            <person name="Koringa P.G."/>
            <person name="Patel N.V."/>
            <person name="Hinsu A.T."/>
            <person name="Kumar R."/>
            <person name="Pandey M."/>
            <person name="Agarwal S."/>
            <person name="Srivastava S."/>
            <person name="Singh M."/>
            <person name="Iquebal M.A."/>
            <person name="Jaiswal S."/>
            <person name="Angadi U.B."/>
            <person name="Kumar N."/>
            <person name="Raza M."/>
            <person name="Shah T.M."/>
            <person name="Rai A."/>
            <person name="Jena J.K."/>
        </authorList>
    </citation>
    <scope>NUCLEOTIDE SEQUENCE [LARGE SCALE GENOMIC DNA]</scope>
    <source>
        <strain evidence="1">DASCIFA01</strain>
        <tissue evidence="1">Testis</tissue>
    </source>
</reference>
<proteinExistence type="predicted"/>
<evidence type="ECO:0000313" key="2">
    <source>
        <dbReference type="Proteomes" id="UP000290572"/>
    </source>
</evidence>
<dbReference type="Proteomes" id="UP000290572">
    <property type="component" value="Unassembled WGS sequence"/>
</dbReference>
<keyword evidence="2" id="KW-1185">Reference proteome</keyword>
<gene>
    <name evidence="1" type="ORF">ROHU_012959</name>
</gene>
<organism evidence="1 2">
    <name type="scientific">Labeo rohita</name>
    <name type="common">Indian major carp</name>
    <name type="synonym">Cyprinus rohita</name>
    <dbReference type="NCBI Taxonomy" id="84645"/>
    <lineage>
        <taxon>Eukaryota</taxon>
        <taxon>Metazoa</taxon>
        <taxon>Chordata</taxon>
        <taxon>Craniata</taxon>
        <taxon>Vertebrata</taxon>
        <taxon>Euteleostomi</taxon>
        <taxon>Actinopterygii</taxon>
        <taxon>Neopterygii</taxon>
        <taxon>Teleostei</taxon>
        <taxon>Ostariophysi</taxon>
        <taxon>Cypriniformes</taxon>
        <taxon>Cyprinidae</taxon>
        <taxon>Labeoninae</taxon>
        <taxon>Labeonini</taxon>
        <taxon>Labeo</taxon>
    </lineage>
</organism>
<accession>A0A498L8L7</accession>
<dbReference type="EMBL" id="QBIY01013442">
    <property type="protein sequence ID" value="RXN04468.1"/>
    <property type="molecule type" value="Genomic_DNA"/>
</dbReference>
<dbReference type="AlphaFoldDB" id="A0A498L8L7"/>
<protein>
    <submittedName>
        <fullName evidence="1">Uncharacterized protein</fullName>
    </submittedName>
</protein>
<sequence length="71" mass="8117">MYREKSLMKSHEPGEQEHYEEAVYAILSRRATALQCVDNNGACDSVTDSTVDNERFAVVNYLGWKHNAGYF</sequence>